<dbReference type="InterPro" id="IPR025510">
    <property type="entry name" value="DUF4397"/>
</dbReference>
<dbReference type="Pfam" id="PF23951">
    <property type="entry name" value="DUF7282"/>
    <property type="match status" value="1"/>
</dbReference>
<dbReference type="InterPro" id="IPR055706">
    <property type="entry name" value="Slg1/2_DUF7282"/>
</dbReference>
<dbReference type="NCBIfam" id="TIGR04126">
    <property type="entry name" value="PGF_CTERM"/>
    <property type="match status" value="1"/>
</dbReference>
<accession>A0A9Q4C4C6</accession>
<feature type="compositionally biased region" description="Acidic residues" evidence="2">
    <location>
        <begin position="471"/>
        <end position="484"/>
    </location>
</feature>
<dbReference type="InterPro" id="IPR026371">
    <property type="entry name" value="PGF_CTERM"/>
</dbReference>
<dbReference type="Pfam" id="PF14344">
    <property type="entry name" value="DUF4397"/>
    <property type="match status" value="1"/>
</dbReference>
<sequence length="511" mass="52026">MNETAELRVVHASPDAPNVDVYVDGDAVLENVSFSGVSEYLELSTGSHEIEVTAAGEPDTSVFADEVELGSGSYTAVALGEVSDRGDEPFTVEVLEDDNSQPPEGEARVRVVHASPDAPNVDVTAGGDALFEDVGFGGSGYVTVPEGNYSLQVRAAQDDNQGDVVDTLDLSAEAGSVYTAFAVGYVQPVGSPGDEAFGIVPTVDRQTEADDEETATVSFGNQSTEGGSVTVDSVSVPEGGFVVMHDSTLVTDGDALGSVVGVSDYLDAGDHEDVTVDLPDGIDEDQELIAMPHRDTNGNEGYDFADSEGSEDGPYTADGGAVTDAGQVTVEGAEDAEPSVTFEDQTLGEDGGVDVSVNDAGLGQGSWLVVTYEDNGSLVIAGVSELADSNDLTVTVDDAGGFPGAHTAHVISNLSTADYAPGDTVSEETAGNVVVNANAEVTEAMDDGDEGMDDGTDEGDGDMEGNVSDEGTGDEGTDEGDGDDGGQGMPGFTAVAALVALVAAALVARNE</sequence>
<evidence type="ECO:0000313" key="6">
    <source>
        <dbReference type="Proteomes" id="UP001149411"/>
    </source>
</evidence>
<evidence type="ECO:0000259" key="3">
    <source>
        <dbReference type="Pfam" id="PF14344"/>
    </source>
</evidence>
<evidence type="ECO:0000256" key="2">
    <source>
        <dbReference type="SAM" id="MobiDB-lite"/>
    </source>
</evidence>
<protein>
    <submittedName>
        <fullName evidence="5">DUF4397 domain-containing protein</fullName>
    </submittedName>
</protein>
<keyword evidence="6" id="KW-1185">Reference proteome</keyword>
<feature type="compositionally biased region" description="Acidic residues" evidence="2">
    <location>
        <begin position="443"/>
        <end position="463"/>
    </location>
</feature>
<evidence type="ECO:0000256" key="1">
    <source>
        <dbReference type="ARBA" id="ARBA00022729"/>
    </source>
</evidence>
<dbReference type="AlphaFoldDB" id="A0A9Q4C4C6"/>
<reference evidence="5" key="1">
    <citation type="submission" date="2022-09" db="EMBL/GenBank/DDBJ databases">
        <title>Haloadaptaus new haloarchaeum isolated from saline soil.</title>
        <authorList>
            <person name="Duran-Viseras A."/>
            <person name="Sanchez-Porro C."/>
            <person name="Ventosa A."/>
        </authorList>
    </citation>
    <scope>NUCLEOTIDE SEQUENCE</scope>
    <source>
        <strain evidence="5">F3-133</strain>
    </source>
</reference>
<dbReference type="EMBL" id="RKLV01000005">
    <property type="protein sequence ID" value="MCX2819043.1"/>
    <property type="molecule type" value="Genomic_DNA"/>
</dbReference>
<organism evidence="5 6">
    <name type="scientific">Halorutilus salinus</name>
    <dbReference type="NCBI Taxonomy" id="2487751"/>
    <lineage>
        <taxon>Archaea</taxon>
        <taxon>Methanobacteriati</taxon>
        <taxon>Methanobacteriota</taxon>
        <taxon>Stenosarchaea group</taxon>
        <taxon>Halobacteria</taxon>
        <taxon>Halorutilales</taxon>
        <taxon>Halorutilaceae</taxon>
        <taxon>Halorutilus</taxon>
    </lineage>
</organism>
<evidence type="ECO:0000259" key="4">
    <source>
        <dbReference type="Pfam" id="PF23951"/>
    </source>
</evidence>
<gene>
    <name evidence="5" type="ORF">EGH25_06720</name>
</gene>
<name>A0A9Q4C4C6_9EURY</name>
<proteinExistence type="predicted"/>
<dbReference type="Proteomes" id="UP001149411">
    <property type="component" value="Unassembled WGS sequence"/>
</dbReference>
<evidence type="ECO:0000313" key="5">
    <source>
        <dbReference type="EMBL" id="MCX2819043.1"/>
    </source>
</evidence>
<feature type="region of interest" description="Disordered" evidence="2">
    <location>
        <begin position="443"/>
        <end position="491"/>
    </location>
</feature>
<keyword evidence="1" id="KW-0732">Signal</keyword>
<comment type="caution">
    <text evidence="5">The sequence shown here is derived from an EMBL/GenBank/DDBJ whole genome shotgun (WGS) entry which is preliminary data.</text>
</comment>
<dbReference type="GO" id="GO:0030115">
    <property type="term" value="C:S-layer"/>
    <property type="evidence" value="ECO:0007669"/>
    <property type="project" value="UniProtKB-SubCell"/>
</dbReference>
<feature type="domain" description="DUF7282" evidence="4">
    <location>
        <begin position="215"/>
        <end position="329"/>
    </location>
</feature>
<feature type="domain" description="DUF4397" evidence="3">
    <location>
        <begin position="5"/>
        <end position="124"/>
    </location>
</feature>
<dbReference type="GO" id="GO:0005886">
    <property type="term" value="C:plasma membrane"/>
    <property type="evidence" value="ECO:0007669"/>
    <property type="project" value="UniProtKB-SubCell"/>
</dbReference>
<dbReference type="RefSeq" id="WP_266086963.1">
    <property type="nucleotide sequence ID" value="NZ_RKLV01000005.1"/>
</dbReference>